<keyword evidence="2" id="KW-1185">Reference proteome</keyword>
<dbReference type="PANTHER" id="PTHR33116:SF86">
    <property type="entry name" value="REVERSE TRANSCRIPTASE DOMAIN-CONTAINING PROTEIN"/>
    <property type="match status" value="1"/>
</dbReference>
<dbReference type="GO" id="GO:0003964">
    <property type="term" value="F:RNA-directed DNA polymerase activity"/>
    <property type="evidence" value="ECO:0007669"/>
    <property type="project" value="UniProtKB-KW"/>
</dbReference>
<sequence length="67" mass="7701">MMNSFWWGGGANNKGIRWLAWDRMTQPKGHGGMGLRDLHFFNLVMIAKQGWKIMTNPHTLVAKLFKA</sequence>
<keyword evidence="1" id="KW-0695">RNA-directed DNA polymerase</keyword>
<keyword evidence="1" id="KW-0548">Nucleotidyltransferase</keyword>
<protein>
    <submittedName>
        <fullName evidence="1">RNA-directed DNA polymerase (Reverse transcriptase)</fullName>
    </submittedName>
</protein>
<comment type="caution">
    <text evidence="1">The sequence shown here is derived from an EMBL/GenBank/DDBJ whole genome shotgun (WGS) entry which is preliminary data.</text>
</comment>
<keyword evidence="1" id="KW-0808">Transferase</keyword>
<proteinExistence type="predicted"/>
<dbReference type="EMBL" id="LXQA010430138">
    <property type="protein sequence ID" value="MCI51320.1"/>
    <property type="molecule type" value="Genomic_DNA"/>
</dbReference>
<dbReference type="AlphaFoldDB" id="A0A392STS0"/>
<name>A0A392STS0_9FABA</name>
<feature type="non-terminal residue" evidence="1">
    <location>
        <position position="67"/>
    </location>
</feature>
<organism evidence="1 2">
    <name type="scientific">Trifolium medium</name>
    <dbReference type="NCBI Taxonomy" id="97028"/>
    <lineage>
        <taxon>Eukaryota</taxon>
        <taxon>Viridiplantae</taxon>
        <taxon>Streptophyta</taxon>
        <taxon>Embryophyta</taxon>
        <taxon>Tracheophyta</taxon>
        <taxon>Spermatophyta</taxon>
        <taxon>Magnoliopsida</taxon>
        <taxon>eudicotyledons</taxon>
        <taxon>Gunneridae</taxon>
        <taxon>Pentapetalae</taxon>
        <taxon>rosids</taxon>
        <taxon>fabids</taxon>
        <taxon>Fabales</taxon>
        <taxon>Fabaceae</taxon>
        <taxon>Papilionoideae</taxon>
        <taxon>50 kb inversion clade</taxon>
        <taxon>NPAAA clade</taxon>
        <taxon>Hologalegina</taxon>
        <taxon>IRL clade</taxon>
        <taxon>Trifolieae</taxon>
        <taxon>Trifolium</taxon>
    </lineage>
</organism>
<evidence type="ECO:0000313" key="1">
    <source>
        <dbReference type="EMBL" id="MCI51320.1"/>
    </source>
</evidence>
<dbReference type="Proteomes" id="UP000265520">
    <property type="component" value="Unassembled WGS sequence"/>
</dbReference>
<accession>A0A392STS0</accession>
<evidence type="ECO:0000313" key="2">
    <source>
        <dbReference type="Proteomes" id="UP000265520"/>
    </source>
</evidence>
<reference evidence="1 2" key="1">
    <citation type="journal article" date="2018" name="Front. Plant Sci.">
        <title>Red Clover (Trifolium pratense) and Zigzag Clover (T. medium) - A Picture of Genomic Similarities and Differences.</title>
        <authorList>
            <person name="Dluhosova J."/>
            <person name="Istvanek J."/>
            <person name="Nedelnik J."/>
            <person name="Repkova J."/>
        </authorList>
    </citation>
    <scope>NUCLEOTIDE SEQUENCE [LARGE SCALE GENOMIC DNA]</scope>
    <source>
        <strain evidence="2">cv. 10/8</strain>
        <tissue evidence="1">Leaf</tissue>
    </source>
</reference>
<dbReference type="PANTHER" id="PTHR33116">
    <property type="entry name" value="REVERSE TRANSCRIPTASE ZINC-BINDING DOMAIN-CONTAINING PROTEIN-RELATED-RELATED"/>
    <property type="match status" value="1"/>
</dbReference>